<sequence>MNDDESLLDDRTRAGEDSATKKCRIDFDAVLTQGLWIVFGHYLIVQSWTVNFDSSRPFPCGVLAWIRFPDLEKPLISQDLINTRLQRVEFEALPEVCFSCGKYGHSKNSCPSYLAGGNGHDGEGDPTSSLLSETASVRTEDTPPMMGDAFGPWMVVERKSRGKHDVFRGQKSKVINGILGNSRFDALSSIDSEPLMPDLEASTKDIRMARFSQGGFIRKLKGKYMGLESGPMAEENRGESLLDPIEDVGPCLKSRPLKKFDAKQTLEVEARVSTRATDQTPNRAEPSSALGPMLSGQVFVTGGLGLNPTLGLPHK</sequence>
<gene>
    <name evidence="4" type="ORF">PVK06_016291</name>
</gene>
<protein>
    <recommendedName>
        <fullName evidence="3">CCHC-type domain-containing protein</fullName>
    </recommendedName>
</protein>
<dbReference type="InterPro" id="IPR001878">
    <property type="entry name" value="Znf_CCHC"/>
</dbReference>
<dbReference type="PANTHER" id="PTHR31286:SF173">
    <property type="entry name" value="DUF4283 DOMAIN-CONTAINING PROTEIN"/>
    <property type="match status" value="1"/>
</dbReference>
<evidence type="ECO:0000313" key="4">
    <source>
        <dbReference type="EMBL" id="KAK5832489.1"/>
    </source>
</evidence>
<keyword evidence="5" id="KW-1185">Reference proteome</keyword>
<dbReference type="PANTHER" id="PTHR31286">
    <property type="entry name" value="GLYCINE-RICH CELL WALL STRUCTURAL PROTEIN 1.8-LIKE"/>
    <property type="match status" value="1"/>
</dbReference>
<keyword evidence="1" id="KW-0863">Zinc-finger</keyword>
<dbReference type="InterPro" id="IPR036875">
    <property type="entry name" value="Znf_CCHC_sf"/>
</dbReference>
<dbReference type="SUPFAM" id="SSF57756">
    <property type="entry name" value="Retrovirus zinc finger-like domains"/>
    <property type="match status" value="1"/>
</dbReference>
<evidence type="ECO:0000256" key="1">
    <source>
        <dbReference type="PROSITE-ProRule" id="PRU00047"/>
    </source>
</evidence>
<proteinExistence type="predicted"/>
<dbReference type="Proteomes" id="UP001358586">
    <property type="component" value="Chromosome 5"/>
</dbReference>
<feature type="region of interest" description="Disordered" evidence="2">
    <location>
        <begin position="271"/>
        <end position="291"/>
    </location>
</feature>
<reference evidence="4 5" key="1">
    <citation type="submission" date="2023-03" db="EMBL/GenBank/DDBJ databases">
        <title>WGS of Gossypium arboreum.</title>
        <authorList>
            <person name="Yu D."/>
        </authorList>
    </citation>
    <scope>NUCLEOTIDE SEQUENCE [LARGE SCALE GENOMIC DNA]</scope>
    <source>
        <tissue evidence="4">Leaf</tissue>
    </source>
</reference>
<keyword evidence="1" id="KW-0862">Zinc</keyword>
<dbReference type="SMART" id="SM00343">
    <property type="entry name" value="ZnF_C2HC"/>
    <property type="match status" value="1"/>
</dbReference>
<keyword evidence="1" id="KW-0479">Metal-binding</keyword>
<evidence type="ECO:0000313" key="5">
    <source>
        <dbReference type="Proteomes" id="UP001358586"/>
    </source>
</evidence>
<organism evidence="4 5">
    <name type="scientific">Gossypium arboreum</name>
    <name type="common">Tree cotton</name>
    <name type="synonym">Gossypium nanking</name>
    <dbReference type="NCBI Taxonomy" id="29729"/>
    <lineage>
        <taxon>Eukaryota</taxon>
        <taxon>Viridiplantae</taxon>
        <taxon>Streptophyta</taxon>
        <taxon>Embryophyta</taxon>
        <taxon>Tracheophyta</taxon>
        <taxon>Spermatophyta</taxon>
        <taxon>Magnoliopsida</taxon>
        <taxon>eudicotyledons</taxon>
        <taxon>Gunneridae</taxon>
        <taxon>Pentapetalae</taxon>
        <taxon>rosids</taxon>
        <taxon>malvids</taxon>
        <taxon>Malvales</taxon>
        <taxon>Malvaceae</taxon>
        <taxon>Malvoideae</taxon>
        <taxon>Gossypium</taxon>
    </lineage>
</organism>
<name>A0ABR0Q0C2_GOSAR</name>
<dbReference type="EMBL" id="JARKNE010000005">
    <property type="protein sequence ID" value="KAK5832489.1"/>
    <property type="molecule type" value="Genomic_DNA"/>
</dbReference>
<feature type="domain" description="CCHC-type" evidence="3">
    <location>
        <begin position="97"/>
        <end position="112"/>
    </location>
</feature>
<dbReference type="PROSITE" id="PS50158">
    <property type="entry name" value="ZF_CCHC"/>
    <property type="match status" value="1"/>
</dbReference>
<comment type="caution">
    <text evidence="4">The sequence shown here is derived from an EMBL/GenBank/DDBJ whole genome shotgun (WGS) entry which is preliminary data.</text>
</comment>
<evidence type="ECO:0000259" key="3">
    <source>
        <dbReference type="PROSITE" id="PS50158"/>
    </source>
</evidence>
<accession>A0ABR0Q0C2</accession>
<evidence type="ECO:0000256" key="2">
    <source>
        <dbReference type="SAM" id="MobiDB-lite"/>
    </source>
</evidence>
<dbReference type="InterPro" id="IPR040256">
    <property type="entry name" value="At4g02000-like"/>
</dbReference>